<organism evidence="2">
    <name type="scientific">Macrogyropus costalimai</name>
    <dbReference type="NCBI Taxonomy" id="1941320"/>
    <lineage>
        <taxon>Eukaryota</taxon>
        <taxon>Metazoa</taxon>
        <taxon>Ecdysozoa</taxon>
        <taxon>Arthropoda</taxon>
        <taxon>Hexapoda</taxon>
        <taxon>Insecta</taxon>
        <taxon>Pterygota</taxon>
        <taxon>Neoptera</taxon>
        <taxon>Paraneoptera</taxon>
        <taxon>Psocodea</taxon>
        <taxon>Troctomorpha</taxon>
        <taxon>Phthiraptera</taxon>
        <taxon>Amblycera</taxon>
        <taxon>Gyropidae</taxon>
        <taxon>Macrogyropus</taxon>
    </lineage>
</organism>
<keyword evidence="2" id="KW-0496">Mitochondrion</keyword>
<evidence type="ECO:0000256" key="1">
    <source>
        <dbReference type="SAM" id="Phobius"/>
    </source>
</evidence>
<proteinExistence type="predicted"/>
<reference evidence="2" key="1">
    <citation type="journal article" date="2020" name="Gene">
        <title>Structure, gene order, and nucleotide composition of mitochondrial genomes in parasitic lice from Amblycera.</title>
        <authorList>
            <person name="Sweet A.D."/>
            <person name="Johnson K.P."/>
            <person name="Cao Y."/>
            <person name="de Moya R.S."/>
            <person name="Skinner R.K."/>
            <person name="Tan M."/>
            <person name="Virrueta-Herrera S."/>
            <person name="Cameron S.L."/>
        </authorList>
    </citation>
    <scope>NUCLEOTIDE SEQUENCE</scope>
    <source>
        <strain evidence="2">Mccos</strain>
    </source>
</reference>
<name>A0A7S6BFA0_9NEOP</name>
<gene>
    <name evidence="2" type="primary">atp8</name>
</gene>
<protein>
    <submittedName>
        <fullName evidence="2">ATP synthase F0 subunit 8</fullName>
    </submittedName>
</protein>
<keyword evidence="1" id="KW-0812">Transmembrane</keyword>
<evidence type="ECO:0000313" key="2">
    <source>
        <dbReference type="EMBL" id="QKY89091.1"/>
    </source>
</evidence>
<accession>A0A7S6BFA0</accession>
<dbReference type="EMBL" id="MT644278">
    <property type="protein sequence ID" value="QKY89091.1"/>
    <property type="molecule type" value="Genomic_DNA"/>
</dbReference>
<sequence>MPQIYPSFLVYLFLFICCFFSMVLIFFFWFNFISNVIPSNNLGLVKSNKLNISLLTW</sequence>
<dbReference type="AlphaFoldDB" id="A0A7S6BFA0"/>
<keyword evidence="1" id="KW-1133">Transmembrane helix</keyword>
<feature type="transmembrane region" description="Helical" evidence="1">
    <location>
        <begin position="9"/>
        <end position="30"/>
    </location>
</feature>
<keyword evidence="1" id="KW-0472">Membrane</keyword>
<geneLocation type="mitochondrion" evidence="2"/>